<proteinExistence type="predicted"/>
<keyword evidence="2" id="KW-1185">Reference proteome</keyword>
<sequence>MEQDVFPGCTPPSIFSASRIILRKTSTAILSNEPHSNASNPIVAVSTKHMALTRVRDQGH</sequence>
<organism evidence="1 2">
    <name type="scientific">Liparis tanakae</name>
    <name type="common">Tanaka's snailfish</name>
    <dbReference type="NCBI Taxonomy" id="230148"/>
    <lineage>
        <taxon>Eukaryota</taxon>
        <taxon>Metazoa</taxon>
        <taxon>Chordata</taxon>
        <taxon>Craniata</taxon>
        <taxon>Vertebrata</taxon>
        <taxon>Euteleostomi</taxon>
        <taxon>Actinopterygii</taxon>
        <taxon>Neopterygii</taxon>
        <taxon>Teleostei</taxon>
        <taxon>Neoteleostei</taxon>
        <taxon>Acanthomorphata</taxon>
        <taxon>Eupercaria</taxon>
        <taxon>Perciformes</taxon>
        <taxon>Cottioidei</taxon>
        <taxon>Cottales</taxon>
        <taxon>Liparidae</taxon>
        <taxon>Liparis</taxon>
    </lineage>
</organism>
<accession>A0A4Z2JF45</accession>
<dbReference type="Proteomes" id="UP000314294">
    <property type="component" value="Unassembled WGS sequence"/>
</dbReference>
<dbReference type="EMBL" id="SRLO01000005">
    <property type="protein sequence ID" value="TNN88434.1"/>
    <property type="molecule type" value="Genomic_DNA"/>
</dbReference>
<name>A0A4Z2JF45_9TELE</name>
<evidence type="ECO:0000313" key="1">
    <source>
        <dbReference type="EMBL" id="TNN88434.1"/>
    </source>
</evidence>
<gene>
    <name evidence="1" type="ORF">EYF80_001216</name>
</gene>
<reference evidence="1 2" key="1">
    <citation type="submission" date="2019-03" db="EMBL/GenBank/DDBJ databases">
        <title>First draft genome of Liparis tanakae, snailfish: a comprehensive survey of snailfish specific genes.</title>
        <authorList>
            <person name="Kim W."/>
            <person name="Song I."/>
            <person name="Jeong J.-H."/>
            <person name="Kim D."/>
            <person name="Kim S."/>
            <person name="Ryu S."/>
            <person name="Song J.Y."/>
            <person name="Lee S.K."/>
        </authorList>
    </citation>
    <scope>NUCLEOTIDE SEQUENCE [LARGE SCALE GENOMIC DNA]</scope>
    <source>
        <tissue evidence="1">Muscle</tissue>
    </source>
</reference>
<evidence type="ECO:0000313" key="2">
    <source>
        <dbReference type="Proteomes" id="UP000314294"/>
    </source>
</evidence>
<protein>
    <submittedName>
        <fullName evidence="1">Uncharacterized protein</fullName>
    </submittedName>
</protein>
<dbReference type="AlphaFoldDB" id="A0A4Z2JF45"/>
<comment type="caution">
    <text evidence="1">The sequence shown here is derived from an EMBL/GenBank/DDBJ whole genome shotgun (WGS) entry which is preliminary data.</text>
</comment>